<gene>
    <name evidence="12" type="primary">rdgB</name>
    <name evidence="12" type="ORF">KDW03_01050</name>
</gene>
<dbReference type="SUPFAM" id="SSF52972">
    <property type="entry name" value="ITPase-like"/>
    <property type="match status" value="1"/>
</dbReference>
<dbReference type="Gene3D" id="3.90.950.10">
    <property type="match status" value="1"/>
</dbReference>
<evidence type="ECO:0000256" key="11">
    <source>
        <dbReference type="RuleBase" id="RU003781"/>
    </source>
</evidence>
<dbReference type="FunFam" id="3.90.950.10:FF:000001">
    <property type="entry name" value="dITP/XTP pyrophosphatase"/>
    <property type="match status" value="1"/>
</dbReference>
<evidence type="ECO:0000313" key="13">
    <source>
        <dbReference type="Proteomes" id="UP001056539"/>
    </source>
</evidence>
<dbReference type="PANTHER" id="PTHR11067">
    <property type="entry name" value="INOSINE TRIPHOSPHATE PYROPHOSPHATASE/HAM1 PROTEIN"/>
    <property type="match status" value="1"/>
</dbReference>
<dbReference type="GO" id="GO:0005829">
    <property type="term" value="C:cytosol"/>
    <property type="evidence" value="ECO:0007669"/>
    <property type="project" value="TreeGrafter"/>
</dbReference>
<evidence type="ECO:0000256" key="8">
    <source>
        <dbReference type="ARBA" id="ARBA00051875"/>
    </source>
</evidence>
<keyword evidence="5 10" id="KW-0378">Hydrolase</keyword>
<dbReference type="EC" id="3.6.1.66" evidence="10"/>
<comment type="catalytic activity">
    <reaction evidence="10">
        <text>ITP + H2O = IMP + diphosphate + H(+)</text>
        <dbReference type="Rhea" id="RHEA:29399"/>
        <dbReference type="ChEBI" id="CHEBI:15377"/>
        <dbReference type="ChEBI" id="CHEBI:15378"/>
        <dbReference type="ChEBI" id="CHEBI:33019"/>
        <dbReference type="ChEBI" id="CHEBI:58053"/>
        <dbReference type="ChEBI" id="CHEBI:61402"/>
        <dbReference type="EC" id="3.6.1.66"/>
    </reaction>
</comment>
<comment type="function">
    <text evidence="10">Pyrophosphatase that catalyzes the hydrolysis of nucleoside triphosphates to their monophosphate derivatives, with a high preference for the non-canonical purine nucleotides XTP (xanthosine triphosphate), dITP (deoxyinosine triphosphate) and ITP. Seems to function as a house-cleaning enzyme that removes non-canonical purine nucleotides from the nucleotide pool, thus preventing their incorporation into DNA/RNA and avoiding chromosomal lesions.</text>
</comment>
<protein>
    <recommendedName>
        <fullName evidence="10">dITP/XTP pyrophosphatase</fullName>
        <ecNumber evidence="10">3.6.1.66</ecNumber>
    </recommendedName>
    <alternativeName>
        <fullName evidence="10">Non-canonical purine NTP pyrophosphatase</fullName>
    </alternativeName>
    <alternativeName>
        <fullName evidence="10">Non-standard purine NTP pyrophosphatase</fullName>
    </alternativeName>
    <alternativeName>
        <fullName evidence="10">Nucleoside-triphosphate diphosphatase</fullName>
    </alternativeName>
    <alternativeName>
        <fullName evidence="10">Nucleoside-triphosphate pyrophosphatase</fullName>
        <shortName evidence="10">NTPase</shortName>
    </alternativeName>
</protein>
<feature type="active site" description="Proton acceptor" evidence="10">
    <location>
        <position position="71"/>
    </location>
</feature>
<evidence type="ECO:0000313" key="12">
    <source>
        <dbReference type="EMBL" id="URA10421.1"/>
    </source>
</evidence>
<feature type="binding site" evidence="10">
    <location>
        <begin position="154"/>
        <end position="157"/>
    </location>
    <ligand>
        <name>substrate</name>
    </ligand>
</feature>
<evidence type="ECO:0000256" key="3">
    <source>
        <dbReference type="ARBA" id="ARBA00022723"/>
    </source>
</evidence>
<comment type="similarity">
    <text evidence="1 10 11">Belongs to the HAM1 NTPase family.</text>
</comment>
<reference evidence="12" key="1">
    <citation type="submission" date="2021-04" db="EMBL/GenBank/DDBJ databases">
        <authorList>
            <person name="Postec A."/>
        </authorList>
    </citation>
    <scope>NUCLEOTIDE SEQUENCE</scope>
    <source>
        <strain evidence="12">F1F22</strain>
    </source>
</reference>
<dbReference type="InterPro" id="IPR029001">
    <property type="entry name" value="ITPase-like_fam"/>
</dbReference>
<dbReference type="PANTHER" id="PTHR11067:SF9">
    <property type="entry name" value="INOSINE TRIPHOSPHATE PYROPHOSPHATASE"/>
    <property type="match status" value="1"/>
</dbReference>
<keyword evidence="13" id="KW-1185">Reference proteome</keyword>
<dbReference type="RefSeq" id="WP_271435548.1">
    <property type="nucleotide sequence ID" value="NZ_CP073355.1"/>
</dbReference>
<accession>A0AAX3BDV2</accession>
<name>A0AAX3BDV2_9SPIR</name>
<dbReference type="InterPro" id="IPR020922">
    <property type="entry name" value="dITP/XTP_pyrophosphatase"/>
</dbReference>
<dbReference type="GO" id="GO:0046872">
    <property type="term" value="F:metal ion binding"/>
    <property type="evidence" value="ECO:0007669"/>
    <property type="project" value="UniProtKB-KW"/>
</dbReference>
<evidence type="ECO:0000256" key="2">
    <source>
        <dbReference type="ARBA" id="ARBA00011738"/>
    </source>
</evidence>
<reference evidence="12" key="2">
    <citation type="submission" date="2022-06" db="EMBL/GenBank/DDBJ databases">
        <title>Thermospira aquatica gen. nov., sp. nov.</title>
        <authorList>
            <person name="Ben Ali Gam Z."/>
            <person name="Labat M."/>
        </authorList>
    </citation>
    <scope>NUCLEOTIDE SEQUENCE</scope>
    <source>
        <strain evidence="12">F1F22</strain>
    </source>
</reference>
<dbReference type="GO" id="GO:0035870">
    <property type="term" value="F:dITP diphosphatase activity"/>
    <property type="evidence" value="ECO:0007669"/>
    <property type="project" value="UniProtKB-UniRule"/>
</dbReference>
<organism evidence="12 13">
    <name type="scientific">Thermospira aquatica</name>
    <dbReference type="NCBI Taxonomy" id="2828656"/>
    <lineage>
        <taxon>Bacteria</taxon>
        <taxon>Pseudomonadati</taxon>
        <taxon>Spirochaetota</taxon>
        <taxon>Spirochaetia</taxon>
        <taxon>Brevinematales</taxon>
        <taxon>Thermospiraceae</taxon>
        <taxon>Thermospira</taxon>
    </lineage>
</organism>
<dbReference type="GO" id="GO:0017111">
    <property type="term" value="F:ribonucleoside triphosphate phosphatase activity"/>
    <property type="evidence" value="ECO:0007669"/>
    <property type="project" value="InterPro"/>
</dbReference>
<dbReference type="InterPro" id="IPR002637">
    <property type="entry name" value="RdgB/HAM1"/>
</dbReference>
<comment type="catalytic activity">
    <reaction evidence="8 10">
        <text>dITP + H2O = dIMP + diphosphate + H(+)</text>
        <dbReference type="Rhea" id="RHEA:28342"/>
        <dbReference type="ChEBI" id="CHEBI:15377"/>
        <dbReference type="ChEBI" id="CHEBI:15378"/>
        <dbReference type="ChEBI" id="CHEBI:33019"/>
        <dbReference type="ChEBI" id="CHEBI:61194"/>
        <dbReference type="ChEBI" id="CHEBI:61382"/>
        <dbReference type="EC" id="3.6.1.66"/>
    </reaction>
</comment>
<evidence type="ECO:0000256" key="4">
    <source>
        <dbReference type="ARBA" id="ARBA00022741"/>
    </source>
</evidence>
<dbReference type="GO" id="GO:0000166">
    <property type="term" value="F:nucleotide binding"/>
    <property type="evidence" value="ECO:0007669"/>
    <property type="project" value="UniProtKB-KW"/>
</dbReference>
<dbReference type="Pfam" id="PF01725">
    <property type="entry name" value="Ham1p_like"/>
    <property type="match status" value="1"/>
</dbReference>
<dbReference type="GO" id="GO:0036220">
    <property type="term" value="F:ITP diphosphatase activity"/>
    <property type="evidence" value="ECO:0007669"/>
    <property type="project" value="UniProtKB-UniRule"/>
</dbReference>
<sequence>MKEAILCTNNPHKIEEVPQILPMFRWVTLKDIGFHLDIPEDGKTFEENASQKVTFVAQHRERDGMLLVSDDSGLEVDILGKRPGVHSARYLGSDRDYVRKCEGILDELRGVAEADRTARFVCVVAVLLPSGNIKYFHGTCEGRIGFERRGEGGFGFDPIFLPAEYGYQKTMAELTPEEKHAISHRGKAFRAFAAWVEEEGKLYGIV</sequence>
<comment type="subunit">
    <text evidence="2 10">Homodimer.</text>
</comment>
<evidence type="ECO:0000256" key="9">
    <source>
        <dbReference type="ARBA" id="ARBA00052017"/>
    </source>
</evidence>
<comment type="caution">
    <text evidence="10">Lacks conserved residue(s) required for the propagation of feature annotation.</text>
</comment>
<dbReference type="EMBL" id="CP073355">
    <property type="protein sequence ID" value="URA10421.1"/>
    <property type="molecule type" value="Genomic_DNA"/>
</dbReference>
<dbReference type="CDD" id="cd00515">
    <property type="entry name" value="HAM1"/>
    <property type="match status" value="1"/>
</dbReference>
<proteinExistence type="inferred from homology"/>
<keyword evidence="3 10" id="KW-0479">Metal-binding</keyword>
<evidence type="ECO:0000256" key="7">
    <source>
        <dbReference type="ARBA" id="ARBA00023080"/>
    </source>
</evidence>
<dbReference type="HAMAP" id="MF_01405">
    <property type="entry name" value="Non_canon_purine_NTPase"/>
    <property type="match status" value="1"/>
</dbReference>
<feature type="binding site" evidence="10">
    <location>
        <position position="72"/>
    </location>
    <ligand>
        <name>substrate</name>
    </ligand>
</feature>
<comment type="cofactor">
    <cofactor evidence="10">
        <name>Mg(2+)</name>
        <dbReference type="ChEBI" id="CHEBI:18420"/>
    </cofactor>
    <text evidence="10">Binds 1 Mg(2+) ion per subunit.</text>
</comment>
<feature type="binding site" evidence="10">
    <location>
        <begin position="8"/>
        <end position="13"/>
    </location>
    <ligand>
        <name>substrate</name>
    </ligand>
</feature>
<dbReference type="AlphaFoldDB" id="A0AAX3BDV2"/>
<keyword evidence="6 10" id="KW-0460">Magnesium</keyword>
<keyword evidence="7 10" id="KW-0546">Nucleotide metabolism</keyword>
<dbReference type="KEGG" id="taqu:KDW03_01050"/>
<feature type="binding site" evidence="10">
    <location>
        <position position="71"/>
    </location>
    <ligand>
        <name>Mg(2+)</name>
        <dbReference type="ChEBI" id="CHEBI:18420"/>
    </ligand>
</feature>
<dbReference type="Proteomes" id="UP001056539">
    <property type="component" value="Chromosome"/>
</dbReference>
<evidence type="ECO:0000256" key="10">
    <source>
        <dbReference type="HAMAP-Rule" id="MF_01405"/>
    </source>
</evidence>
<dbReference type="NCBIfam" id="TIGR00042">
    <property type="entry name" value="RdgB/HAM1 family non-canonical purine NTP pyrophosphatase"/>
    <property type="match status" value="1"/>
</dbReference>
<keyword evidence="4 10" id="KW-0547">Nucleotide-binding</keyword>
<feature type="binding site" evidence="10">
    <location>
        <position position="179"/>
    </location>
    <ligand>
        <name>substrate</name>
    </ligand>
</feature>
<feature type="binding site" evidence="10">
    <location>
        <begin position="184"/>
        <end position="185"/>
    </location>
    <ligand>
        <name>substrate</name>
    </ligand>
</feature>
<dbReference type="GO" id="GO:0036222">
    <property type="term" value="F:XTP diphosphatase activity"/>
    <property type="evidence" value="ECO:0007669"/>
    <property type="project" value="UniProtKB-UniRule"/>
</dbReference>
<evidence type="ECO:0000256" key="6">
    <source>
        <dbReference type="ARBA" id="ARBA00022842"/>
    </source>
</evidence>
<dbReference type="GO" id="GO:0009146">
    <property type="term" value="P:purine nucleoside triphosphate catabolic process"/>
    <property type="evidence" value="ECO:0007669"/>
    <property type="project" value="UniProtKB-UniRule"/>
</dbReference>
<evidence type="ECO:0000256" key="1">
    <source>
        <dbReference type="ARBA" id="ARBA00008023"/>
    </source>
</evidence>
<evidence type="ECO:0000256" key="5">
    <source>
        <dbReference type="ARBA" id="ARBA00022801"/>
    </source>
</evidence>
<comment type="catalytic activity">
    <reaction evidence="9 10">
        <text>XTP + H2O = XMP + diphosphate + H(+)</text>
        <dbReference type="Rhea" id="RHEA:28610"/>
        <dbReference type="ChEBI" id="CHEBI:15377"/>
        <dbReference type="ChEBI" id="CHEBI:15378"/>
        <dbReference type="ChEBI" id="CHEBI:33019"/>
        <dbReference type="ChEBI" id="CHEBI:57464"/>
        <dbReference type="ChEBI" id="CHEBI:61314"/>
        <dbReference type="EC" id="3.6.1.66"/>
    </reaction>
</comment>
<dbReference type="GO" id="GO:0009117">
    <property type="term" value="P:nucleotide metabolic process"/>
    <property type="evidence" value="ECO:0007669"/>
    <property type="project" value="UniProtKB-KW"/>
</dbReference>